<evidence type="ECO:0000313" key="5">
    <source>
        <dbReference type="Proteomes" id="UP000721861"/>
    </source>
</evidence>
<comment type="caution">
    <text evidence="4">The sequence shown here is derived from an EMBL/GenBank/DDBJ whole genome shotgun (WGS) entry which is preliminary data.</text>
</comment>
<dbReference type="InterPro" id="IPR012373">
    <property type="entry name" value="Ferrdict_sens_TM"/>
</dbReference>
<keyword evidence="5" id="KW-1185">Reference proteome</keyword>
<dbReference type="Pfam" id="PF04773">
    <property type="entry name" value="FecR"/>
    <property type="match status" value="1"/>
</dbReference>
<dbReference type="Pfam" id="PF16344">
    <property type="entry name" value="FecR_C"/>
    <property type="match status" value="1"/>
</dbReference>
<evidence type="ECO:0000256" key="1">
    <source>
        <dbReference type="SAM" id="Phobius"/>
    </source>
</evidence>
<gene>
    <name evidence="4" type="ORF">KEM09_01315</name>
</gene>
<accession>A0ABS5K4T8</accession>
<feature type="domain" description="Protein FecR C-terminal" evidence="3">
    <location>
        <begin position="258"/>
        <end position="326"/>
    </location>
</feature>
<dbReference type="Gene3D" id="2.60.120.1440">
    <property type="match status" value="1"/>
</dbReference>
<dbReference type="RefSeq" id="WP_212224192.1">
    <property type="nucleotide sequence ID" value="NZ_JAGUCN010000001.1"/>
</dbReference>
<dbReference type="EMBL" id="JAGUCN010000001">
    <property type="protein sequence ID" value="MBS2210022.1"/>
    <property type="molecule type" value="Genomic_DNA"/>
</dbReference>
<dbReference type="PANTHER" id="PTHR30273:SF2">
    <property type="entry name" value="PROTEIN FECR"/>
    <property type="match status" value="1"/>
</dbReference>
<dbReference type="InterPro" id="IPR006860">
    <property type="entry name" value="FecR"/>
</dbReference>
<keyword evidence="1" id="KW-1133">Transmembrane helix</keyword>
<dbReference type="PIRSF" id="PIRSF018266">
    <property type="entry name" value="FecR"/>
    <property type="match status" value="1"/>
</dbReference>
<organism evidence="4 5">
    <name type="scientific">Carboxylicivirga mesophila</name>
    <dbReference type="NCBI Taxonomy" id="1166478"/>
    <lineage>
        <taxon>Bacteria</taxon>
        <taxon>Pseudomonadati</taxon>
        <taxon>Bacteroidota</taxon>
        <taxon>Bacteroidia</taxon>
        <taxon>Marinilabiliales</taxon>
        <taxon>Marinilabiliaceae</taxon>
        <taxon>Carboxylicivirga</taxon>
    </lineage>
</organism>
<reference evidence="4 5" key="1">
    <citation type="journal article" date="2014" name="Int. J. Syst. Evol. Microbiol.">
        <title>Carboxylicivirga gen. nov. in the family Marinilabiliaceae with two novel species, Carboxylicivirga mesophila sp. nov. and Carboxylicivirga taeanensis sp. nov., and reclassification of Cytophaga fermentans as Saccharicrinis fermentans gen. nov., comb. nov.</title>
        <authorList>
            <person name="Yang S.H."/>
            <person name="Seo H.S."/>
            <person name="Woo J.H."/>
            <person name="Oh H.M."/>
            <person name="Jang H."/>
            <person name="Lee J.H."/>
            <person name="Kim S.J."/>
            <person name="Kwon K.K."/>
        </authorList>
    </citation>
    <scope>NUCLEOTIDE SEQUENCE [LARGE SCALE GENOMIC DNA]</scope>
    <source>
        <strain evidence="4 5">JCM 18290</strain>
    </source>
</reference>
<protein>
    <submittedName>
        <fullName evidence="4">FecR domain-containing protein</fullName>
    </submittedName>
</protein>
<dbReference type="PANTHER" id="PTHR30273">
    <property type="entry name" value="PERIPLASMIC SIGNAL SENSOR AND SIGMA FACTOR ACTIVATOR FECR-RELATED"/>
    <property type="match status" value="1"/>
</dbReference>
<sequence>MEMKEDYYNNLIERYFKGEISEEQAGELIHWLEASPEHQAYFDDLSANWHGSDDNLFMQKNWNELINRVRRMEALDNQIKPSSKRLNIWKVAAVASLLAFISVSAFWLLQKQINETGLETVVFESPRGQRSKVTLADSTIVWLNAETKLEILAMNNKQRKVALVGQAYFEVKRNENSPFIVKTADYDVTVLGTVFDVMAYDDMNKTVTTLYEGKVKVHNTQETVVLQPGQQAVWTNGLMQKQEASDIRAVKGWVSNDFHFDNMPLEELLISLERWYDIEFDYVQNDLQGLYFSGAFKNEETIWQVLDVIKLYVPIKYEKINLRKVKIIRTK</sequence>
<feature type="transmembrane region" description="Helical" evidence="1">
    <location>
        <begin position="88"/>
        <end position="109"/>
    </location>
</feature>
<proteinExistence type="predicted"/>
<evidence type="ECO:0000259" key="2">
    <source>
        <dbReference type="Pfam" id="PF04773"/>
    </source>
</evidence>
<feature type="domain" description="FecR protein" evidence="2">
    <location>
        <begin position="124"/>
        <end position="216"/>
    </location>
</feature>
<dbReference type="Gene3D" id="3.55.50.30">
    <property type="match status" value="1"/>
</dbReference>
<name>A0ABS5K4T8_9BACT</name>
<keyword evidence="1" id="KW-0472">Membrane</keyword>
<evidence type="ECO:0000313" key="4">
    <source>
        <dbReference type="EMBL" id="MBS2210022.1"/>
    </source>
</evidence>
<dbReference type="Proteomes" id="UP000721861">
    <property type="component" value="Unassembled WGS sequence"/>
</dbReference>
<dbReference type="InterPro" id="IPR032508">
    <property type="entry name" value="FecR_C"/>
</dbReference>
<evidence type="ECO:0000259" key="3">
    <source>
        <dbReference type="Pfam" id="PF16344"/>
    </source>
</evidence>
<keyword evidence="1" id="KW-0812">Transmembrane</keyword>